<dbReference type="NCBIfam" id="NF033516">
    <property type="entry name" value="transpos_IS3"/>
    <property type="match status" value="1"/>
</dbReference>
<protein>
    <submittedName>
        <fullName evidence="2">Integrase catalytic region</fullName>
    </submittedName>
</protein>
<reference evidence="2" key="1">
    <citation type="submission" date="2014-03" db="EMBL/GenBank/DDBJ databases">
        <authorList>
            <person name="Genoscope - CEA"/>
        </authorList>
    </citation>
    <scope>NUCLEOTIDE SEQUENCE [LARGE SCALE GENOMIC DNA]</scope>
    <source>
        <strain evidence="2">CF27</strain>
    </source>
</reference>
<sequence>MPVEVRRAWIVPDQYVSIQRQCGLAGVARATVYAQRQERPPSADDKVLMDLLDAQYTKTPFYGSRRMTAQLRKWGFMVNRKKVQRLMRALGLAGMAPGPNTSRPHPEHKIYPYLLRGLMIDRPGQVWSTDITYIRLLHGFVYLVAIMDWYSRKVLSWRISNTMEAEFCVACLEDALQRYGAPEIFNTDQGSQFTSEAFTGVLQAHDVRISMDGRGRALDNIFVERLWRTVKYEEVYIKGYGRVPELMIGLTAYFEFYNGRRLHQSLGYVTPDQVYLTGQGGGACIVDKYPKIAA</sequence>
<evidence type="ECO:0000259" key="1">
    <source>
        <dbReference type="PROSITE" id="PS50994"/>
    </source>
</evidence>
<dbReference type="InterPro" id="IPR048020">
    <property type="entry name" value="Transpos_IS3"/>
</dbReference>
<dbReference type="PANTHER" id="PTHR46889:SF4">
    <property type="entry name" value="TRANSPOSASE INSO FOR INSERTION SEQUENCE ELEMENT IS911B-RELATED"/>
    <property type="match status" value="1"/>
</dbReference>
<gene>
    <name evidence="2" type="ORF">AFERRI_400299</name>
</gene>
<dbReference type="Pfam" id="PF13276">
    <property type="entry name" value="HTH_21"/>
    <property type="match status" value="1"/>
</dbReference>
<dbReference type="Pfam" id="PF00665">
    <property type="entry name" value="rve"/>
    <property type="match status" value="1"/>
</dbReference>
<proteinExistence type="predicted"/>
<feature type="domain" description="Integrase catalytic" evidence="1">
    <location>
        <begin position="119"/>
        <end position="279"/>
    </location>
</feature>
<comment type="caution">
    <text evidence="2">The sequence shown here is derived from an EMBL/GenBank/DDBJ whole genome shotgun (WGS) entry which is preliminary data.</text>
</comment>
<dbReference type="AlphaFoldDB" id="A0A060UUV2"/>
<name>A0A060UUV2_9PROT</name>
<dbReference type="InterPro" id="IPR025948">
    <property type="entry name" value="HTH-like_dom"/>
</dbReference>
<organism evidence="2">
    <name type="scientific">Acidithiobacillus ferrivorans</name>
    <dbReference type="NCBI Taxonomy" id="160808"/>
    <lineage>
        <taxon>Bacteria</taxon>
        <taxon>Pseudomonadati</taxon>
        <taxon>Pseudomonadota</taxon>
        <taxon>Acidithiobacillia</taxon>
        <taxon>Acidithiobacillales</taxon>
        <taxon>Acidithiobacillaceae</taxon>
        <taxon>Acidithiobacillus</taxon>
    </lineage>
</organism>
<dbReference type="PROSITE" id="PS50994">
    <property type="entry name" value="INTEGRASE"/>
    <property type="match status" value="1"/>
</dbReference>
<dbReference type="GO" id="GO:0015074">
    <property type="term" value="P:DNA integration"/>
    <property type="evidence" value="ECO:0007669"/>
    <property type="project" value="InterPro"/>
</dbReference>
<dbReference type="Gene3D" id="3.30.420.10">
    <property type="entry name" value="Ribonuclease H-like superfamily/Ribonuclease H"/>
    <property type="match status" value="1"/>
</dbReference>
<accession>A0A060UUV2</accession>
<dbReference type="InterPro" id="IPR036397">
    <property type="entry name" value="RNaseH_sf"/>
</dbReference>
<dbReference type="EMBL" id="CCCS020000035">
    <property type="protein sequence ID" value="CDQ10518.1"/>
    <property type="molecule type" value="Genomic_DNA"/>
</dbReference>
<reference evidence="2" key="2">
    <citation type="submission" date="2014-07" db="EMBL/GenBank/DDBJ databases">
        <title>Initial genome analysis of the psychrotolerant acidophile Acidithiobacillus ferrivorans CF27: insights into iron and sulfur oxidation pathways and into biofilm formation.</title>
        <authorList>
            <person name="Talla E."/>
            <person name="Hedrich S."/>
            <person name="Mangenot S."/>
            <person name="Ji B."/>
            <person name="Johnson D.B."/>
            <person name="Barbe V."/>
            <person name="Bonnefoy V."/>
        </authorList>
    </citation>
    <scope>NUCLEOTIDE SEQUENCE [LARGE SCALE GENOMIC DNA]</scope>
    <source>
        <strain evidence="2">CF27</strain>
    </source>
</reference>
<dbReference type="SUPFAM" id="SSF53098">
    <property type="entry name" value="Ribonuclease H-like"/>
    <property type="match status" value="1"/>
</dbReference>
<evidence type="ECO:0000313" key="2">
    <source>
        <dbReference type="EMBL" id="CDQ10518.1"/>
    </source>
</evidence>
<dbReference type="PANTHER" id="PTHR46889">
    <property type="entry name" value="TRANSPOSASE INSF FOR INSERTION SEQUENCE IS3B-RELATED"/>
    <property type="match status" value="1"/>
</dbReference>
<dbReference type="InterPro" id="IPR012337">
    <property type="entry name" value="RNaseH-like_sf"/>
</dbReference>
<dbReference type="GO" id="GO:0003676">
    <property type="term" value="F:nucleic acid binding"/>
    <property type="evidence" value="ECO:0007669"/>
    <property type="project" value="InterPro"/>
</dbReference>
<dbReference type="InterPro" id="IPR050900">
    <property type="entry name" value="Transposase_IS3/IS150/IS904"/>
</dbReference>
<dbReference type="InterPro" id="IPR001584">
    <property type="entry name" value="Integrase_cat-core"/>
</dbReference>